<dbReference type="SUPFAM" id="SSF52402">
    <property type="entry name" value="Adenine nucleotide alpha hydrolases-like"/>
    <property type="match status" value="1"/>
</dbReference>
<dbReference type="CDD" id="cd01714">
    <property type="entry name" value="ETF_beta"/>
    <property type="match status" value="1"/>
</dbReference>
<dbReference type="KEGG" id="vfa:MM35RIKEN_02210"/>
<protein>
    <recommendedName>
        <fullName evidence="1">Electron transfer flavoprotein small subunit</fullName>
    </recommendedName>
</protein>
<dbReference type="Proteomes" id="UP000681343">
    <property type="component" value="Chromosome"/>
</dbReference>
<dbReference type="PANTHER" id="PTHR21294">
    <property type="entry name" value="ELECTRON TRANSFER FLAVOPROTEIN BETA-SUBUNIT"/>
    <property type="match status" value="1"/>
</dbReference>
<dbReference type="RefSeq" id="WP_212818574.1">
    <property type="nucleotide sequence ID" value="NZ_AP023415.1"/>
</dbReference>
<dbReference type="EMBL" id="AP023415">
    <property type="protein sequence ID" value="BCK78029.1"/>
    <property type="molecule type" value="Genomic_DNA"/>
</dbReference>
<dbReference type="SMART" id="SM00893">
    <property type="entry name" value="ETF"/>
    <property type="match status" value="1"/>
</dbReference>
<evidence type="ECO:0000256" key="1">
    <source>
        <dbReference type="ARBA" id="ARBA00042002"/>
    </source>
</evidence>
<dbReference type="AlphaFoldDB" id="A0A810PM36"/>
<dbReference type="InterPro" id="IPR012255">
    <property type="entry name" value="ETF_b"/>
</dbReference>
<organism evidence="3 4">
    <name type="scientific">Vescimonas fastidiosa</name>
    <dbReference type="NCBI Taxonomy" id="2714353"/>
    <lineage>
        <taxon>Bacteria</taxon>
        <taxon>Bacillati</taxon>
        <taxon>Bacillota</taxon>
        <taxon>Clostridia</taxon>
        <taxon>Eubacteriales</taxon>
        <taxon>Oscillospiraceae</taxon>
        <taxon>Vescimonas</taxon>
    </lineage>
</organism>
<accession>A0A810PM36</accession>
<keyword evidence="4" id="KW-1185">Reference proteome</keyword>
<evidence type="ECO:0000259" key="2">
    <source>
        <dbReference type="SMART" id="SM00893"/>
    </source>
</evidence>
<dbReference type="NCBIfam" id="NF042971">
    <property type="entry name" value="AcrlCoAredClosAcrB"/>
    <property type="match status" value="1"/>
</dbReference>
<dbReference type="PIRSF" id="PIRSF000090">
    <property type="entry name" value="Beta-ETF"/>
    <property type="match status" value="1"/>
</dbReference>
<sequence>MKILVTVKQVPDTSGKVAVNPDGTLDRASMQTIINPDDLNAVEAALALKDELGCKVVAFTMGPPPAEGMLRELMAMGVDEGVLITAREFGGSDTYATSQIIAAGIDTYGVEDDDIILAGRQAIDGDTAQVGPQIAEKLHLPQITYAGEIKKDGNTLTVKRMLEDGYMTVKVKTPCMITCIKELNQPRYLSVGGAFDAYSKPLVTMTYETLKDHPLIDATTIGLKGSPTNILTSFTPPQKGAGMMLEGAGKETTDKLAGILAAKHII</sequence>
<gene>
    <name evidence="3" type="primary">etfB1</name>
    <name evidence="3" type="ORF">MM35RIKEN_02210</name>
</gene>
<evidence type="ECO:0000313" key="4">
    <source>
        <dbReference type="Proteomes" id="UP000681343"/>
    </source>
</evidence>
<dbReference type="Gene3D" id="3.40.50.620">
    <property type="entry name" value="HUPs"/>
    <property type="match status" value="1"/>
</dbReference>
<proteinExistence type="predicted"/>
<dbReference type="InterPro" id="IPR014730">
    <property type="entry name" value="ETF_a/b_N"/>
</dbReference>
<dbReference type="InterPro" id="IPR033948">
    <property type="entry name" value="ETF_beta_N"/>
</dbReference>
<evidence type="ECO:0000313" key="3">
    <source>
        <dbReference type="EMBL" id="BCK78029.1"/>
    </source>
</evidence>
<dbReference type="GO" id="GO:0009055">
    <property type="term" value="F:electron transfer activity"/>
    <property type="evidence" value="ECO:0007669"/>
    <property type="project" value="InterPro"/>
</dbReference>
<dbReference type="PANTHER" id="PTHR21294:SF17">
    <property type="entry name" value="PROTEIN FIXA"/>
    <property type="match status" value="1"/>
</dbReference>
<reference evidence="3" key="1">
    <citation type="submission" date="2020-09" db="EMBL/GenBank/DDBJ databases">
        <title>New species isolated from human feces.</title>
        <authorList>
            <person name="Kitahara M."/>
            <person name="Shigeno Y."/>
            <person name="Shime M."/>
            <person name="Matsumoto Y."/>
            <person name="Nakamura S."/>
            <person name="Motooka D."/>
            <person name="Fukuoka S."/>
            <person name="Nishikawa H."/>
            <person name="Benno Y."/>
        </authorList>
    </citation>
    <scope>NUCLEOTIDE SEQUENCE</scope>
    <source>
        <strain evidence="3">MM35</strain>
    </source>
</reference>
<dbReference type="Pfam" id="PF01012">
    <property type="entry name" value="ETF"/>
    <property type="match status" value="1"/>
</dbReference>
<dbReference type="InterPro" id="IPR014729">
    <property type="entry name" value="Rossmann-like_a/b/a_fold"/>
</dbReference>
<feature type="domain" description="Electron transfer flavoprotein alpha/beta-subunit N-terminal" evidence="2">
    <location>
        <begin position="22"/>
        <end position="214"/>
    </location>
</feature>
<name>A0A810PM36_9FIRM</name>
<dbReference type="InterPro" id="IPR050044">
    <property type="entry name" value="AcrB"/>
</dbReference>